<reference evidence="2" key="2">
    <citation type="submission" date="2021-04" db="EMBL/GenBank/DDBJ databases">
        <authorList>
            <person name="Podell S."/>
        </authorList>
    </citation>
    <scope>NUCLEOTIDE SEQUENCE</scope>
    <source>
        <strain evidence="2">Hildebrandi</strain>
    </source>
</reference>
<organism evidence="2 3">
    <name type="scientific">Nitzschia inconspicua</name>
    <dbReference type="NCBI Taxonomy" id="303405"/>
    <lineage>
        <taxon>Eukaryota</taxon>
        <taxon>Sar</taxon>
        <taxon>Stramenopiles</taxon>
        <taxon>Ochrophyta</taxon>
        <taxon>Bacillariophyta</taxon>
        <taxon>Bacillariophyceae</taxon>
        <taxon>Bacillariophycidae</taxon>
        <taxon>Bacillariales</taxon>
        <taxon>Bacillariaceae</taxon>
        <taxon>Nitzschia</taxon>
    </lineage>
</organism>
<dbReference type="Proteomes" id="UP000693970">
    <property type="component" value="Unassembled WGS sequence"/>
</dbReference>
<proteinExistence type="predicted"/>
<sequence>MTILYIVQRCWHSGPQQYEPLDFLRLFHTQRDAEEAAYHSAHAWSKHIHNGRDVPIKTLLLPSYPEHNPQGSSYGFIASGTLFWVRALKATMVSARHHNRVFDDRNNYCHSAAYAIVTEGVIGGTGNRNSRRGTEVCEGRVFGGDASSHKWAMEALQQVKAGFQAQGYSRTVEVKLLAVGKPDEYSSGVFLKDWPPQVLQPNISAGAMVDLHALHKRQFEDDDFWETQEEEGMVVDCPFEAPTAKRRRFESTLTPTSSMGDSTLDSNIVPAINVQCNNSYSMFQGNGSGGLVVMRGGVFVGASTNNNITNVVRSSVGGSEDVPMM</sequence>
<name>A0A9K3M0K3_9STRA</name>
<accession>A0A9K3M0K3</accession>
<evidence type="ECO:0000313" key="1">
    <source>
        <dbReference type="EMBL" id="KAG7336497.1"/>
    </source>
</evidence>
<keyword evidence="3" id="KW-1185">Reference proteome</keyword>
<dbReference type="EMBL" id="JAGRRH010000005">
    <property type="protein sequence ID" value="KAG7370051.1"/>
    <property type="molecule type" value="Genomic_DNA"/>
</dbReference>
<dbReference type="AlphaFoldDB" id="A0A9K3M0K3"/>
<evidence type="ECO:0000313" key="2">
    <source>
        <dbReference type="EMBL" id="KAG7370051.1"/>
    </source>
</evidence>
<reference evidence="2" key="1">
    <citation type="journal article" date="2021" name="Sci. Rep.">
        <title>Diploid genomic architecture of Nitzschia inconspicua, an elite biomass production diatom.</title>
        <authorList>
            <person name="Oliver A."/>
            <person name="Podell S."/>
            <person name="Pinowska A."/>
            <person name="Traller J.C."/>
            <person name="Smith S.R."/>
            <person name="McClure R."/>
            <person name="Beliaev A."/>
            <person name="Bohutskyi P."/>
            <person name="Hill E.A."/>
            <person name="Rabines A."/>
            <person name="Zheng H."/>
            <person name="Allen L.Z."/>
            <person name="Kuo A."/>
            <person name="Grigoriev I.V."/>
            <person name="Allen A.E."/>
            <person name="Hazlebeck D."/>
            <person name="Allen E.E."/>
        </authorList>
    </citation>
    <scope>NUCLEOTIDE SEQUENCE</scope>
    <source>
        <strain evidence="2">Hildebrandi</strain>
    </source>
</reference>
<evidence type="ECO:0000313" key="3">
    <source>
        <dbReference type="Proteomes" id="UP000693970"/>
    </source>
</evidence>
<dbReference type="OrthoDB" id="54561at2759"/>
<protein>
    <submittedName>
        <fullName evidence="2">Uncharacterized protein</fullName>
    </submittedName>
</protein>
<comment type="caution">
    <text evidence="2">The sequence shown here is derived from an EMBL/GenBank/DDBJ whole genome shotgun (WGS) entry which is preliminary data.</text>
</comment>
<dbReference type="EMBL" id="JAGRRH010000122">
    <property type="protein sequence ID" value="KAG7336497.1"/>
    <property type="molecule type" value="Genomic_DNA"/>
</dbReference>
<gene>
    <name evidence="2" type="ORF">IV203_027797</name>
    <name evidence="1" type="ORF">IV203_038842</name>
</gene>